<organism evidence="2 3">
    <name type="scientific">Ancylostoma ceylanicum</name>
    <dbReference type="NCBI Taxonomy" id="53326"/>
    <lineage>
        <taxon>Eukaryota</taxon>
        <taxon>Metazoa</taxon>
        <taxon>Ecdysozoa</taxon>
        <taxon>Nematoda</taxon>
        <taxon>Chromadorea</taxon>
        <taxon>Rhabditida</taxon>
        <taxon>Rhabditina</taxon>
        <taxon>Rhabditomorpha</taxon>
        <taxon>Strongyloidea</taxon>
        <taxon>Ancylostomatidae</taxon>
        <taxon>Ancylostomatinae</taxon>
        <taxon>Ancylostoma</taxon>
    </lineage>
</organism>
<gene>
    <name evidence="2" type="primary">Acey_s0037.g3496</name>
    <name evidence="2" type="ORF">Y032_0037g3496</name>
</gene>
<keyword evidence="3" id="KW-1185">Reference proteome</keyword>
<dbReference type="STRING" id="53326.A0A016ULJ2"/>
<reference evidence="3" key="1">
    <citation type="journal article" date="2015" name="Nat. Genet.">
        <title>The genome and transcriptome of the zoonotic hookworm Ancylostoma ceylanicum identify infection-specific gene families.</title>
        <authorList>
            <person name="Schwarz E.M."/>
            <person name="Hu Y."/>
            <person name="Antoshechkin I."/>
            <person name="Miller M.M."/>
            <person name="Sternberg P.W."/>
            <person name="Aroian R.V."/>
        </authorList>
    </citation>
    <scope>NUCLEOTIDE SEQUENCE</scope>
    <source>
        <strain evidence="3">HY135</strain>
    </source>
</reference>
<dbReference type="OrthoDB" id="5873089at2759"/>
<feature type="region of interest" description="Disordered" evidence="1">
    <location>
        <begin position="110"/>
        <end position="146"/>
    </location>
</feature>
<dbReference type="EMBL" id="JARK01001373">
    <property type="protein sequence ID" value="EYC15393.1"/>
    <property type="molecule type" value="Genomic_DNA"/>
</dbReference>
<proteinExistence type="predicted"/>
<protein>
    <submittedName>
        <fullName evidence="2">Uncharacterized protein</fullName>
    </submittedName>
</protein>
<accession>A0A016ULJ2</accession>
<comment type="caution">
    <text evidence="2">The sequence shown here is derived from an EMBL/GenBank/DDBJ whole genome shotgun (WGS) entry which is preliminary data.</text>
</comment>
<feature type="compositionally biased region" description="Basic residues" evidence="1">
    <location>
        <begin position="111"/>
        <end position="122"/>
    </location>
</feature>
<evidence type="ECO:0000313" key="2">
    <source>
        <dbReference type="EMBL" id="EYC15393.1"/>
    </source>
</evidence>
<dbReference type="AlphaFoldDB" id="A0A016ULJ2"/>
<name>A0A016ULJ2_9BILA</name>
<evidence type="ECO:0000256" key="1">
    <source>
        <dbReference type="SAM" id="MobiDB-lite"/>
    </source>
</evidence>
<dbReference type="Proteomes" id="UP000024635">
    <property type="component" value="Unassembled WGS sequence"/>
</dbReference>
<evidence type="ECO:0000313" key="3">
    <source>
        <dbReference type="Proteomes" id="UP000024635"/>
    </source>
</evidence>
<sequence length="245" mass="26613">MAFDERALLSILININIFMCCIVRVEDLVEYPIHTFMVSIRYAQLGHLCSHILSILKACATASITTRKENNGALHRCVTSLVTCSNSMLFDADEFCPDVLDTSYGSAQSSNRKRKYRNRVKGSTHDENGGTGNSEASTDVNSDPPSVPTFLRAELNPCSTPSFLEETVIRAGCSSDALGIARSMGAGPSGLDCLTSKMTASDAALISAQLDLERRTEWQPSSLFSRLGVDESGLYGTMSISFFKI</sequence>
<feature type="compositionally biased region" description="Polar residues" evidence="1">
    <location>
        <begin position="133"/>
        <end position="144"/>
    </location>
</feature>